<accession>A0ABW1V0N4</accession>
<evidence type="ECO:0008006" key="4">
    <source>
        <dbReference type="Google" id="ProtNLM"/>
    </source>
</evidence>
<keyword evidence="3" id="KW-1185">Reference proteome</keyword>
<dbReference type="Proteomes" id="UP001596233">
    <property type="component" value="Unassembled WGS sequence"/>
</dbReference>
<comment type="caution">
    <text evidence="2">The sequence shown here is derived from an EMBL/GenBank/DDBJ whole genome shotgun (WGS) entry which is preliminary data.</text>
</comment>
<protein>
    <recommendedName>
        <fullName evidence="4">YtxH domain-containing protein</fullName>
    </recommendedName>
</protein>
<feature type="region of interest" description="Disordered" evidence="1">
    <location>
        <begin position="49"/>
        <end position="109"/>
    </location>
</feature>
<proteinExistence type="predicted"/>
<evidence type="ECO:0000256" key="1">
    <source>
        <dbReference type="SAM" id="MobiDB-lite"/>
    </source>
</evidence>
<reference evidence="3" key="1">
    <citation type="journal article" date="2019" name="Int. J. Syst. Evol. Microbiol.">
        <title>The Global Catalogue of Microorganisms (GCM) 10K type strain sequencing project: providing services to taxonomists for standard genome sequencing and annotation.</title>
        <authorList>
            <consortium name="The Broad Institute Genomics Platform"/>
            <consortium name="The Broad Institute Genome Sequencing Center for Infectious Disease"/>
            <person name="Wu L."/>
            <person name="Ma J."/>
        </authorList>
    </citation>
    <scope>NUCLEOTIDE SEQUENCE [LARGE SCALE GENOMIC DNA]</scope>
    <source>
        <strain evidence="3">PCU 280</strain>
    </source>
</reference>
<feature type="compositionally biased region" description="Low complexity" evidence="1">
    <location>
        <begin position="53"/>
        <end position="74"/>
    </location>
</feature>
<gene>
    <name evidence="2" type="ORF">ACFP56_06710</name>
</gene>
<feature type="compositionally biased region" description="Basic and acidic residues" evidence="1">
    <location>
        <begin position="98"/>
        <end position="109"/>
    </location>
</feature>
<evidence type="ECO:0000313" key="3">
    <source>
        <dbReference type="Proteomes" id="UP001596233"/>
    </source>
</evidence>
<dbReference type="RefSeq" id="WP_379232536.1">
    <property type="nucleotide sequence ID" value="NZ_JBHSTE010000002.1"/>
</dbReference>
<sequence>MRMSSFLVGSMLGMVGAVMLMQRKSSVAQAVQSAVSDLKGNVVGKAVSKITKSMQQQTQGSQQQSSSSSSSSPSNHQMNVSMIEGIINSDPELQSTVEEIKHETSSVKH</sequence>
<organism evidence="2 3">
    <name type="scientific">Paenibacillus septentrionalis</name>
    <dbReference type="NCBI Taxonomy" id="429342"/>
    <lineage>
        <taxon>Bacteria</taxon>
        <taxon>Bacillati</taxon>
        <taxon>Bacillota</taxon>
        <taxon>Bacilli</taxon>
        <taxon>Bacillales</taxon>
        <taxon>Paenibacillaceae</taxon>
        <taxon>Paenibacillus</taxon>
    </lineage>
</organism>
<name>A0ABW1V0N4_9BACL</name>
<dbReference type="EMBL" id="JBHSTE010000002">
    <property type="protein sequence ID" value="MFC6332310.1"/>
    <property type="molecule type" value="Genomic_DNA"/>
</dbReference>
<evidence type="ECO:0000313" key="2">
    <source>
        <dbReference type="EMBL" id="MFC6332310.1"/>
    </source>
</evidence>